<evidence type="ECO:0000313" key="2">
    <source>
        <dbReference type="Proteomes" id="UP000316621"/>
    </source>
</evidence>
<dbReference type="Proteomes" id="UP000316621">
    <property type="component" value="Chromosome 5"/>
</dbReference>
<name>A0A4Y7JNE5_PAPSO</name>
<dbReference type="EMBL" id="CM010719">
    <property type="protein sequence ID" value="RZC61570.1"/>
    <property type="molecule type" value="Genomic_DNA"/>
</dbReference>
<dbReference type="AlphaFoldDB" id="A0A4Y7JNE5"/>
<gene>
    <name evidence="1" type="ORF">C5167_023331</name>
</gene>
<proteinExistence type="predicted"/>
<reference evidence="1 2" key="1">
    <citation type="journal article" date="2018" name="Science">
        <title>The opium poppy genome and morphinan production.</title>
        <authorList>
            <person name="Guo L."/>
            <person name="Winzer T."/>
            <person name="Yang X."/>
            <person name="Li Y."/>
            <person name="Ning Z."/>
            <person name="He Z."/>
            <person name="Teodor R."/>
            <person name="Lu Y."/>
            <person name="Bowser T.A."/>
            <person name="Graham I.A."/>
            <person name="Ye K."/>
        </authorList>
    </citation>
    <scope>NUCLEOTIDE SEQUENCE [LARGE SCALE GENOMIC DNA]</scope>
    <source>
        <strain evidence="2">cv. HN1</strain>
        <tissue evidence="1">Leaves</tissue>
    </source>
</reference>
<sequence length="95" mass="10578">MVIFGMQNLRPKSTFPQPSTFSILKLKMQLVPTCLGLRTVRSITWFNTLTLPLKSSLRGINEGCNPFWVLTTSSPGCGFFGNFELIQHGPPSSPY</sequence>
<keyword evidence="2" id="KW-1185">Reference proteome</keyword>
<evidence type="ECO:0000313" key="1">
    <source>
        <dbReference type="EMBL" id="RZC61570.1"/>
    </source>
</evidence>
<organism evidence="1 2">
    <name type="scientific">Papaver somniferum</name>
    <name type="common">Opium poppy</name>
    <dbReference type="NCBI Taxonomy" id="3469"/>
    <lineage>
        <taxon>Eukaryota</taxon>
        <taxon>Viridiplantae</taxon>
        <taxon>Streptophyta</taxon>
        <taxon>Embryophyta</taxon>
        <taxon>Tracheophyta</taxon>
        <taxon>Spermatophyta</taxon>
        <taxon>Magnoliopsida</taxon>
        <taxon>Ranunculales</taxon>
        <taxon>Papaveraceae</taxon>
        <taxon>Papaveroideae</taxon>
        <taxon>Papaver</taxon>
    </lineage>
</organism>
<protein>
    <submittedName>
        <fullName evidence="1">Uncharacterized protein</fullName>
    </submittedName>
</protein>
<dbReference type="Gramene" id="RZC61570">
    <property type="protein sequence ID" value="RZC61570"/>
    <property type="gene ID" value="C5167_023331"/>
</dbReference>
<accession>A0A4Y7JNE5</accession>